<dbReference type="RefSeq" id="WP_094796438.1">
    <property type="nucleotide sequence ID" value="NZ_NEVI01000012.1"/>
</dbReference>
<dbReference type="CDD" id="cd17470">
    <property type="entry name" value="T3SS_Flik_C"/>
    <property type="match status" value="1"/>
</dbReference>
<dbReference type="Gene3D" id="3.30.750.140">
    <property type="match status" value="1"/>
</dbReference>
<dbReference type="EMBL" id="NEVK01000004">
    <property type="protein sequence ID" value="OZI22356.1"/>
    <property type="molecule type" value="Genomic_DNA"/>
</dbReference>
<feature type="region of interest" description="Disordered" evidence="1">
    <location>
        <begin position="1"/>
        <end position="77"/>
    </location>
</feature>
<dbReference type="OrthoDB" id="8679885at2"/>
<evidence type="ECO:0000256" key="1">
    <source>
        <dbReference type="SAM" id="MobiDB-lite"/>
    </source>
</evidence>
<dbReference type="Pfam" id="PF02120">
    <property type="entry name" value="Flg_hook"/>
    <property type="match status" value="1"/>
</dbReference>
<name>A0A261RBG5_9BORD</name>
<dbReference type="AlphaFoldDB" id="A0A261RBG5"/>
<dbReference type="InterPro" id="IPR038610">
    <property type="entry name" value="FliK-like_C_sf"/>
</dbReference>
<feature type="region of interest" description="Disordered" evidence="1">
    <location>
        <begin position="153"/>
        <end position="194"/>
    </location>
</feature>
<reference evidence="4" key="1">
    <citation type="submission" date="2017-05" db="EMBL/GenBank/DDBJ databases">
        <title>Complete and WGS of Bordetella genogroups.</title>
        <authorList>
            <person name="Spilker T."/>
            <person name="Lipuma J."/>
        </authorList>
    </citation>
    <scope>NUCLEOTIDE SEQUENCE [LARGE SCALE GENOMIC DNA]</scope>
    <source>
        <strain evidence="4">AU18089</strain>
    </source>
</reference>
<keyword evidence="4" id="KW-1185">Reference proteome</keyword>
<evidence type="ECO:0000313" key="4">
    <source>
        <dbReference type="Proteomes" id="UP000216947"/>
    </source>
</evidence>
<dbReference type="InterPro" id="IPR021136">
    <property type="entry name" value="Flagellar_hook_control-like_C"/>
</dbReference>
<gene>
    <name evidence="3" type="ORF">CAL19_07390</name>
</gene>
<feature type="domain" description="Flagellar hook-length control protein-like C-terminal" evidence="2">
    <location>
        <begin position="309"/>
        <end position="385"/>
    </location>
</feature>
<evidence type="ECO:0000259" key="2">
    <source>
        <dbReference type="Pfam" id="PF02120"/>
    </source>
</evidence>
<evidence type="ECO:0000313" key="3">
    <source>
        <dbReference type="EMBL" id="OZI22356.1"/>
    </source>
</evidence>
<comment type="caution">
    <text evidence="3">The sequence shown here is derived from an EMBL/GenBank/DDBJ whole genome shotgun (WGS) entry which is preliminary data.</text>
</comment>
<feature type="compositionally biased region" description="Low complexity" evidence="1">
    <location>
        <begin position="153"/>
        <end position="184"/>
    </location>
</feature>
<proteinExistence type="predicted"/>
<feature type="compositionally biased region" description="Low complexity" evidence="1">
    <location>
        <begin position="51"/>
        <end position="77"/>
    </location>
</feature>
<dbReference type="PANTHER" id="PTHR37533">
    <property type="entry name" value="FLAGELLAR HOOK-LENGTH CONTROL PROTEIN"/>
    <property type="match status" value="1"/>
</dbReference>
<dbReference type="Proteomes" id="UP000216947">
    <property type="component" value="Unassembled WGS sequence"/>
</dbReference>
<protein>
    <recommendedName>
        <fullName evidence="2">Flagellar hook-length control protein-like C-terminal domain-containing protein</fullName>
    </recommendedName>
</protein>
<sequence length="432" mass="42490">MTATSPSPLPVTGAAPAAPSRPGTPAAAKTAESFAQQLARRRHAADEDARAAASAGPSAPARTDSGLPAADSAPAASPHDSIVDAAVAPPAELGALAAAAAPAALPVQLPGQALDIAAQAAQLQQLAAAPLPAAAQGGDTALATVMALPDTAAPETAATRPEQLAAAAASPAPAPKAGHAAGAPPVMPATPPAIDARSVTAPRDAQHGFVPTPLPPGPDEAAADAELAHAARAPVLEPAWQDTGPANTDAYQLMASHVGAGQAAARPDPGQAWNQATHSGPLSLGVFTPVAATPAWGADLGRQLVTLSHDAGQGRHTAELRLDPPDLGPLRVTLSVSDGVASASFVSAHAAVRHAVESALPQLQQALAQAGLSLGQASVGEHGSQPGFDMQQQSQQRGQGRDAMAASGDGPATTQTAPVTSHRADGLVDTFA</sequence>
<feature type="region of interest" description="Disordered" evidence="1">
    <location>
        <begin position="377"/>
        <end position="432"/>
    </location>
</feature>
<accession>A0A261RBG5</accession>
<dbReference type="PANTHER" id="PTHR37533:SF2">
    <property type="entry name" value="FLAGELLAR HOOK-LENGTH CONTROL PROTEIN"/>
    <property type="match status" value="1"/>
</dbReference>
<dbReference type="InterPro" id="IPR052563">
    <property type="entry name" value="FliK"/>
</dbReference>
<organism evidence="3 4">
    <name type="scientific">Bordetella genomosp. 7</name>
    <dbReference type="NCBI Taxonomy" id="1416805"/>
    <lineage>
        <taxon>Bacteria</taxon>
        <taxon>Pseudomonadati</taxon>
        <taxon>Pseudomonadota</taxon>
        <taxon>Betaproteobacteria</taxon>
        <taxon>Burkholderiales</taxon>
        <taxon>Alcaligenaceae</taxon>
        <taxon>Bordetella</taxon>
    </lineage>
</organism>